<name>A0A975GCD4_9BACT</name>
<evidence type="ECO:0000256" key="4">
    <source>
        <dbReference type="ARBA" id="ARBA00022694"/>
    </source>
</evidence>
<evidence type="ECO:0000256" key="1">
    <source>
        <dbReference type="ARBA" id="ARBA00012386"/>
    </source>
</evidence>
<keyword evidence="8" id="KW-1185">Reference proteome</keyword>
<evidence type="ECO:0000256" key="3">
    <source>
        <dbReference type="ARBA" id="ARBA00022691"/>
    </source>
</evidence>
<dbReference type="EC" id="2.5.1.25" evidence="1"/>
<evidence type="ECO:0000256" key="5">
    <source>
        <dbReference type="ARBA" id="ARBA00034489"/>
    </source>
</evidence>
<accession>A0A975GCD4</accession>
<dbReference type="InterPro" id="IPR039262">
    <property type="entry name" value="DTWD2/TAPT"/>
</dbReference>
<dbReference type="Proteomes" id="UP000671852">
    <property type="component" value="Chromosome"/>
</dbReference>
<sequence>MSQTFYGDREKCYKCYRPKSSCMCKHFENIKTQTKFVVLMHPKEFKKVKNNTGHFTHQTLENSELFIGIDFSDNARINEIIKSHDSYILFPSDNALNLSETNPKKSDKELAIFIIDSTWACTTKMFTLSKNLQALKHMSFTTSKSSQYKIKVQPEDYCLSTIESTLVVLEELNRWSVESVKESQIDGFLKPFEEMIAYQQKLIENPLSNAVRFKRGR</sequence>
<dbReference type="GO" id="GO:0008033">
    <property type="term" value="P:tRNA processing"/>
    <property type="evidence" value="ECO:0007669"/>
    <property type="project" value="UniProtKB-KW"/>
</dbReference>
<dbReference type="PANTHER" id="PTHR21392:SF0">
    <property type="entry name" value="TRNA-URIDINE AMINOCARBOXYPROPYLTRANSFERASE 2"/>
    <property type="match status" value="1"/>
</dbReference>
<keyword evidence="4" id="KW-0819">tRNA processing</keyword>
<dbReference type="KEGG" id="saqt:GJV85_05605"/>
<gene>
    <name evidence="7" type="ORF">GJV85_05605</name>
</gene>
<evidence type="ECO:0000313" key="7">
    <source>
        <dbReference type="EMBL" id="QSZ41601.1"/>
    </source>
</evidence>
<evidence type="ECO:0000256" key="2">
    <source>
        <dbReference type="ARBA" id="ARBA00022679"/>
    </source>
</evidence>
<dbReference type="RefSeq" id="WP_207562885.1">
    <property type="nucleotide sequence ID" value="NZ_CP046072.1"/>
</dbReference>
<dbReference type="SMART" id="SM01144">
    <property type="entry name" value="DTW"/>
    <property type="match status" value="1"/>
</dbReference>
<reference evidence="7" key="1">
    <citation type="submission" date="2019-11" db="EMBL/GenBank/DDBJ databases">
        <authorList>
            <person name="Kojima H."/>
        </authorList>
    </citation>
    <scope>NUCLEOTIDE SEQUENCE</scope>
    <source>
        <strain evidence="7">H1576</strain>
    </source>
</reference>
<keyword evidence="2" id="KW-0808">Transferase</keyword>
<dbReference type="EMBL" id="CP046072">
    <property type="protein sequence ID" value="QSZ41601.1"/>
    <property type="molecule type" value="Genomic_DNA"/>
</dbReference>
<evidence type="ECO:0000313" key="8">
    <source>
        <dbReference type="Proteomes" id="UP000671852"/>
    </source>
</evidence>
<dbReference type="PANTHER" id="PTHR21392">
    <property type="entry name" value="TRNA-URIDINE AMINOCARBOXYPROPYLTRANSFERASE 2"/>
    <property type="match status" value="1"/>
</dbReference>
<dbReference type="Pfam" id="PF03942">
    <property type="entry name" value="DTW"/>
    <property type="match status" value="1"/>
</dbReference>
<comment type="similarity">
    <text evidence="5">Belongs to the TDD superfamily. DTWD2 family.</text>
</comment>
<evidence type="ECO:0000259" key="6">
    <source>
        <dbReference type="SMART" id="SM01144"/>
    </source>
</evidence>
<dbReference type="InterPro" id="IPR005636">
    <property type="entry name" value="DTW"/>
</dbReference>
<dbReference type="GO" id="GO:0016432">
    <property type="term" value="F:tRNA-uridine aminocarboxypropyltransferase activity"/>
    <property type="evidence" value="ECO:0007669"/>
    <property type="project" value="UniProtKB-EC"/>
</dbReference>
<dbReference type="AlphaFoldDB" id="A0A975GCD4"/>
<keyword evidence="3" id="KW-0949">S-adenosyl-L-methionine</keyword>
<reference evidence="7" key="2">
    <citation type="submission" date="2021-04" db="EMBL/GenBank/DDBJ databases">
        <title>Isolation and characterization of a novel species of the genus Sulfurimonas.</title>
        <authorList>
            <person name="Fukui M."/>
        </authorList>
    </citation>
    <scope>NUCLEOTIDE SEQUENCE</scope>
    <source>
        <strain evidence="7">H1576</strain>
    </source>
</reference>
<protein>
    <recommendedName>
        <fullName evidence="1">tRNA-uridine aminocarboxypropyltransferase</fullName>
        <ecNumber evidence="1">2.5.1.25</ecNumber>
    </recommendedName>
</protein>
<organism evidence="7 8">
    <name type="scientific">Sulfurimonas aquatica</name>
    <dbReference type="NCBI Taxonomy" id="2672570"/>
    <lineage>
        <taxon>Bacteria</taxon>
        <taxon>Pseudomonadati</taxon>
        <taxon>Campylobacterota</taxon>
        <taxon>Epsilonproteobacteria</taxon>
        <taxon>Campylobacterales</taxon>
        <taxon>Sulfurimonadaceae</taxon>
        <taxon>Sulfurimonas</taxon>
    </lineage>
</organism>
<feature type="domain" description="DTW" evidence="6">
    <location>
        <begin position="8"/>
        <end position="204"/>
    </location>
</feature>
<proteinExistence type="inferred from homology"/>